<reference evidence="20" key="2">
    <citation type="submission" date="2025-09" db="UniProtKB">
        <authorList>
            <consortium name="Ensembl"/>
        </authorList>
    </citation>
    <scope>IDENTIFICATION</scope>
</reference>
<keyword evidence="11" id="KW-0406">Ion transport</keyword>
<keyword evidence="6 19" id="KW-0812">Transmembrane</keyword>
<dbReference type="GeneTree" id="ENSGT00510000046986"/>
<dbReference type="GO" id="GO:0005743">
    <property type="term" value="C:mitochondrial inner membrane"/>
    <property type="evidence" value="ECO:0007669"/>
    <property type="project" value="UniProtKB-SubCell"/>
</dbReference>
<keyword evidence="14" id="KW-0066">ATP synthesis</keyword>
<dbReference type="AlphaFoldDB" id="A0A8C0KNV8"/>
<evidence type="ECO:0000256" key="18">
    <source>
        <dbReference type="ARBA" id="ARBA00070733"/>
    </source>
</evidence>
<evidence type="ECO:0000256" key="7">
    <source>
        <dbReference type="ARBA" id="ARBA00022781"/>
    </source>
</evidence>
<keyword evidence="5" id="KW-0597">Phosphoprotein</keyword>
<evidence type="ECO:0000256" key="3">
    <source>
        <dbReference type="ARBA" id="ARBA00022448"/>
    </source>
</evidence>
<dbReference type="GO" id="GO:0042776">
    <property type="term" value="P:proton motive force-driven mitochondrial ATP synthesis"/>
    <property type="evidence" value="ECO:0007669"/>
    <property type="project" value="TreeGrafter"/>
</dbReference>
<comment type="subcellular location">
    <subcellularLocation>
        <location evidence="1">Mitochondrion inner membrane</location>
        <topology evidence="1">Single-pass membrane protein</topology>
    </subcellularLocation>
</comment>
<dbReference type="GO" id="GO:0046933">
    <property type="term" value="F:proton-transporting ATP synthase activity, rotational mechanism"/>
    <property type="evidence" value="ECO:0007669"/>
    <property type="project" value="TreeGrafter"/>
</dbReference>
<evidence type="ECO:0000256" key="15">
    <source>
        <dbReference type="ARBA" id="ARBA00032201"/>
    </source>
</evidence>
<keyword evidence="7" id="KW-0375">Hydrogen ion transport</keyword>
<reference evidence="20" key="1">
    <citation type="submission" date="2025-08" db="UniProtKB">
        <authorList>
            <consortium name="Ensembl"/>
        </authorList>
    </citation>
    <scope>IDENTIFICATION</scope>
</reference>
<protein>
    <recommendedName>
        <fullName evidence="18">ATP synthase F(0) complex subunit f, mitochondrial</fullName>
    </recommendedName>
    <alternativeName>
        <fullName evidence="15">ATP synthase membrane subunit f</fullName>
    </alternativeName>
</protein>
<comment type="function">
    <text evidence="16">Subunit f, of the mitochondrial membrane ATP synthase complex (F(1)F(0) ATP synthase or Complex V) that produces ATP from ADP in the presence of a proton gradient across the membrane which is generated by electron transport complexes of the respiratory chain. ATP synthase complex consist of a soluble F(1) head domain - the catalytic core - and a membrane F(1) domain - the membrane proton channel. These two domains are linked by a central stalk rotating inside the F(1) region and a stationary peripheral stalk. During catalysis, ATP synthesis in the catalytic domain of F(1) is coupled via a rotary mechanism of the central stalk subunits to proton translocation. In vivo, can only synthesize ATP although its ATP hydrolase activity can be activated artificially in vitro. Part of the complex F(0) domain.</text>
</comment>
<keyword evidence="13 19" id="KW-0472">Membrane</keyword>
<accession>A0A8C0KNV8</accession>
<name>A0A8C0KNV8_CANLU</name>
<keyword evidence="4" id="KW-0138">CF(0)</keyword>
<proteinExistence type="inferred from homology"/>
<evidence type="ECO:0000256" key="9">
    <source>
        <dbReference type="ARBA" id="ARBA00022989"/>
    </source>
</evidence>
<organism evidence="20 21">
    <name type="scientific">Canis lupus dingo</name>
    <name type="common">dingo</name>
    <dbReference type="NCBI Taxonomy" id="286419"/>
    <lineage>
        <taxon>Eukaryota</taxon>
        <taxon>Metazoa</taxon>
        <taxon>Chordata</taxon>
        <taxon>Craniata</taxon>
        <taxon>Vertebrata</taxon>
        <taxon>Euteleostomi</taxon>
        <taxon>Mammalia</taxon>
        <taxon>Eutheria</taxon>
        <taxon>Laurasiatheria</taxon>
        <taxon>Carnivora</taxon>
        <taxon>Caniformia</taxon>
        <taxon>Canidae</taxon>
        <taxon>Canis</taxon>
    </lineage>
</organism>
<sequence>MASPVPVKEKKLMEVKLGELPGWILMRDFTPKGIAGAFQRGYYRYYNKYINVKKGGVAGISMVLAAYVLFNYCRSYKELSEYLSGHLPSGVSHSRVVLVHCHVYMSIILLMAKNWEGLVRI</sequence>
<evidence type="ECO:0000256" key="6">
    <source>
        <dbReference type="ARBA" id="ARBA00022692"/>
    </source>
</evidence>
<evidence type="ECO:0000256" key="8">
    <source>
        <dbReference type="ARBA" id="ARBA00022792"/>
    </source>
</evidence>
<dbReference type="InterPro" id="IPR019344">
    <property type="entry name" value="F1F0-ATPsyn_F_prd"/>
</dbReference>
<comment type="subunit">
    <text evidence="17">Component of the ATP synthase complex composed at least of ATP5F1A/subunit alpha, ATP5F1B/subunit beta, ATP5MC1/subunit c (homooctomer), MT-ATP6/subunit a, MT-ATP8/subunit 8, ATP5ME/subunit e, ATP5MF/subunit f, ATP5MG/subunit g, ATP5MK/subunit k, ATP5MJ/subunit j, ATP5F1C/subunit gamma, ATP5F1D/subunit delta, ATP5F1E/subunit epsilon, ATP5PF/subunit F6, ATP5PB/subunit b, ATP5PD/subunit d, ATP5PO/subunit OSCP. ATP synthase complex consists of a soluble F(1) head domain (subunits alpha(3) and beta(3)) - the catalytic core - and a membrane F(0) domain - the membrane proton channel (subunits c, a, 8, e, f, g, k and j). These two domains are linked by a central stalk (subunits gamma, delta, and epsilon) rotating inside the F1 region and a stationary peripheral stalk (subunits F6, b, d, and OSCP).</text>
</comment>
<keyword evidence="10" id="KW-0007">Acetylation</keyword>
<evidence type="ECO:0000256" key="17">
    <source>
        <dbReference type="ARBA" id="ARBA00064647"/>
    </source>
</evidence>
<feature type="transmembrane region" description="Helical" evidence="19">
    <location>
        <begin position="55"/>
        <end position="72"/>
    </location>
</feature>
<dbReference type="Proteomes" id="UP000694391">
    <property type="component" value="Unplaced"/>
</dbReference>
<evidence type="ECO:0000256" key="10">
    <source>
        <dbReference type="ARBA" id="ARBA00022990"/>
    </source>
</evidence>
<evidence type="ECO:0000256" key="16">
    <source>
        <dbReference type="ARBA" id="ARBA00054012"/>
    </source>
</evidence>
<dbReference type="Ensembl" id="ENSCAFT00020020954.1">
    <property type="protein sequence ID" value="ENSCAFP00020018067.1"/>
    <property type="gene ID" value="ENSCAFG00020014459.1"/>
</dbReference>
<evidence type="ECO:0000256" key="11">
    <source>
        <dbReference type="ARBA" id="ARBA00023065"/>
    </source>
</evidence>
<dbReference type="PANTHER" id="PTHR13080:SF16">
    <property type="entry name" value="ATP SYNTHASE SUBUNIT F, MITOCHONDRIAL"/>
    <property type="match status" value="1"/>
</dbReference>
<evidence type="ECO:0000256" key="5">
    <source>
        <dbReference type="ARBA" id="ARBA00022553"/>
    </source>
</evidence>
<dbReference type="GO" id="GO:0045259">
    <property type="term" value="C:proton-transporting ATP synthase complex"/>
    <property type="evidence" value="ECO:0007669"/>
    <property type="project" value="UniProtKB-KW"/>
</dbReference>
<dbReference type="Pfam" id="PF10206">
    <property type="entry name" value="WRW"/>
    <property type="match status" value="1"/>
</dbReference>
<evidence type="ECO:0000256" key="14">
    <source>
        <dbReference type="ARBA" id="ARBA00023310"/>
    </source>
</evidence>
<evidence type="ECO:0000313" key="20">
    <source>
        <dbReference type="Ensembl" id="ENSCAFP00020018067.1"/>
    </source>
</evidence>
<keyword evidence="21" id="KW-1185">Reference proteome</keyword>
<evidence type="ECO:0000256" key="1">
    <source>
        <dbReference type="ARBA" id="ARBA00004434"/>
    </source>
</evidence>
<dbReference type="PANTHER" id="PTHR13080">
    <property type="entry name" value="ATP SYNTHASE F CHAIN, MITOCHONDRIAL-RELATED"/>
    <property type="match status" value="1"/>
</dbReference>
<evidence type="ECO:0000313" key="21">
    <source>
        <dbReference type="Proteomes" id="UP000694391"/>
    </source>
</evidence>
<evidence type="ECO:0000256" key="12">
    <source>
        <dbReference type="ARBA" id="ARBA00023128"/>
    </source>
</evidence>
<evidence type="ECO:0000256" key="13">
    <source>
        <dbReference type="ARBA" id="ARBA00023136"/>
    </source>
</evidence>
<keyword evidence="9 19" id="KW-1133">Transmembrane helix</keyword>
<comment type="similarity">
    <text evidence="2">Belongs to the ATPase F chain family.</text>
</comment>
<evidence type="ECO:0000256" key="4">
    <source>
        <dbReference type="ARBA" id="ARBA00022547"/>
    </source>
</evidence>
<keyword evidence="8" id="KW-0999">Mitochondrion inner membrane</keyword>
<evidence type="ECO:0000256" key="2">
    <source>
        <dbReference type="ARBA" id="ARBA00005895"/>
    </source>
</evidence>
<feature type="transmembrane region" description="Helical" evidence="19">
    <location>
        <begin position="92"/>
        <end position="112"/>
    </location>
</feature>
<evidence type="ECO:0000256" key="19">
    <source>
        <dbReference type="SAM" id="Phobius"/>
    </source>
</evidence>
<keyword evidence="3" id="KW-0813">Transport</keyword>
<keyword evidence="12" id="KW-0496">Mitochondrion</keyword>